<comment type="caution">
    <text evidence="1">The sequence shown here is derived from an EMBL/GenBank/DDBJ whole genome shotgun (WGS) entry which is preliminary data.</text>
</comment>
<accession>A0A3A6PQS5</accession>
<dbReference type="OrthoDB" id="2622315at2"/>
<sequence length="77" mass="9120">MSKFPQDKDWKSNPHGFIYGDIENEYDPLEYALTEYVSEYEAGKEISLVVEGGFPFLRIFFEEDIMTHYTFYLIAAY</sequence>
<gene>
    <name evidence="1" type="ORF">D3P09_00855</name>
</gene>
<evidence type="ECO:0000313" key="2">
    <source>
        <dbReference type="Proteomes" id="UP000267798"/>
    </source>
</evidence>
<protein>
    <submittedName>
        <fullName evidence="1">Uncharacterized protein</fullName>
    </submittedName>
</protein>
<keyword evidence="2" id="KW-1185">Reference proteome</keyword>
<organism evidence="1 2">
    <name type="scientific">Paenibacillus pinisoli</name>
    <dbReference type="NCBI Taxonomy" id="1276110"/>
    <lineage>
        <taxon>Bacteria</taxon>
        <taxon>Bacillati</taxon>
        <taxon>Bacillota</taxon>
        <taxon>Bacilli</taxon>
        <taxon>Bacillales</taxon>
        <taxon>Paenibacillaceae</taxon>
        <taxon>Paenibacillus</taxon>
    </lineage>
</organism>
<evidence type="ECO:0000313" key="1">
    <source>
        <dbReference type="EMBL" id="RJX40599.1"/>
    </source>
</evidence>
<name>A0A3A6PQS5_9BACL</name>
<proteinExistence type="predicted"/>
<dbReference type="Proteomes" id="UP000267798">
    <property type="component" value="Unassembled WGS sequence"/>
</dbReference>
<reference evidence="1 2" key="1">
    <citation type="submission" date="2018-09" db="EMBL/GenBank/DDBJ databases">
        <title>Paenibacillus aracenensis nov. sp. isolated from a cave in southern Spain.</title>
        <authorList>
            <person name="Jurado V."/>
            <person name="Gutierrez-Patricio S."/>
            <person name="Gonzalez-Pimentel J.L."/>
            <person name="Miller A.Z."/>
            <person name="Laiz L."/>
            <person name="Saiz-Jimenez C."/>
        </authorList>
    </citation>
    <scope>NUCLEOTIDE SEQUENCE [LARGE SCALE GENOMIC DNA]</scope>
    <source>
        <strain evidence="1 2">JCM 19203</strain>
    </source>
</reference>
<dbReference type="EMBL" id="QXQB01000001">
    <property type="protein sequence ID" value="RJX40599.1"/>
    <property type="molecule type" value="Genomic_DNA"/>
</dbReference>
<dbReference type="RefSeq" id="WP_120106314.1">
    <property type="nucleotide sequence ID" value="NZ_QXQB01000001.1"/>
</dbReference>
<dbReference type="AlphaFoldDB" id="A0A3A6PQS5"/>